<accession>A0A926DIP6</accession>
<organism evidence="2 3">
    <name type="scientific">Guopingia tenuis</name>
    <dbReference type="NCBI Taxonomy" id="2763656"/>
    <lineage>
        <taxon>Bacteria</taxon>
        <taxon>Bacillati</taxon>
        <taxon>Bacillota</taxon>
        <taxon>Clostridia</taxon>
        <taxon>Christensenellales</taxon>
        <taxon>Christensenellaceae</taxon>
        <taxon>Guopingia</taxon>
    </lineage>
</organism>
<dbReference type="EMBL" id="JACRSS010000004">
    <property type="protein sequence ID" value="MBC8538921.1"/>
    <property type="molecule type" value="Genomic_DNA"/>
</dbReference>
<dbReference type="PANTHER" id="PTHR43157:SF31">
    <property type="entry name" value="PHOSPHATIDYLINOSITOL-GLYCAN BIOSYNTHESIS CLASS F PROTEIN"/>
    <property type="match status" value="1"/>
</dbReference>
<keyword evidence="3" id="KW-1185">Reference proteome</keyword>
<dbReference type="SUPFAM" id="SSF51735">
    <property type="entry name" value="NAD(P)-binding Rossmann-fold domains"/>
    <property type="match status" value="1"/>
</dbReference>
<dbReference type="AlphaFoldDB" id="A0A926DIP6"/>
<gene>
    <name evidence="2" type="ORF">H8693_08225</name>
</gene>
<keyword evidence="1" id="KW-0560">Oxidoreductase</keyword>
<protein>
    <submittedName>
        <fullName evidence="2">SDR family NAD(P)-dependent oxidoreductase</fullName>
    </submittedName>
</protein>
<dbReference type="Gene3D" id="3.40.50.720">
    <property type="entry name" value="NAD(P)-binding Rossmann-like Domain"/>
    <property type="match status" value="1"/>
</dbReference>
<evidence type="ECO:0000313" key="3">
    <source>
        <dbReference type="Proteomes" id="UP000617951"/>
    </source>
</evidence>
<proteinExistence type="predicted"/>
<dbReference type="Proteomes" id="UP000617951">
    <property type="component" value="Unassembled WGS sequence"/>
</dbReference>
<dbReference type="GO" id="GO:0016491">
    <property type="term" value="F:oxidoreductase activity"/>
    <property type="evidence" value="ECO:0007669"/>
    <property type="project" value="UniProtKB-KW"/>
</dbReference>
<dbReference type="PANTHER" id="PTHR43157">
    <property type="entry name" value="PHOSPHATIDYLINOSITOL-GLYCAN BIOSYNTHESIS CLASS F PROTEIN-RELATED"/>
    <property type="match status" value="1"/>
</dbReference>
<dbReference type="Pfam" id="PF00106">
    <property type="entry name" value="adh_short"/>
    <property type="match status" value="1"/>
</dbReference>
<dbReference type="InterPro" id="IPR002347">
    <property type="entry name" value="SDR_fam"/>
</dbReference>
<evidence type="ECO:0000313" key="2">
    <source>
        <dbReference type="EMBL" id="MBC8538921.1"/>
    </source>
</evidence>
<comment type="caution">
    <text evidence="2">The sequence shown here is derived from an EMBL/GenBank/DDBJ whole genome shotgun (WGS) entry which is preliminary data.</text>
</comment>
<sequence length="287" mass="31647">MSDKTVVITGATSGIGLETAALLAKEGFRVIGIGRSGERCHAARKYILEAAPEADVAYLTADLYHQREVLRVALEIHDILAEKGNGELFALINNAGCAQSYYTTSEDGIERQFALNYLAAFLLTHKLLPDLIKGRGRVIMTGSESHKGIRVHWDDIMLTHRYHPLTAYKQSKLCGMLLAKGLNDRYAGMGIRAFVVDPGLVKTDIGDKAGGIVKIVWHFRKPFGISPAVSAQTYGWICRQETHPAGLYYCKCQPCKYSREVTGQNADRLFQLSHCLCGTEQNSEVAQ</sequence>
<dbReference type="InterPro" id="IPR036291">
    <property type="entry name" value="NAD(P)-bd_dom_sf"/>
</dbReference>
<name>A0A926DIP6_9FIRM</name>
<dbReference type="PRINTS" id="PR00081">
    <property type="entry name" value="GDHRDH"/>
</dbReference>
<dbReference type="RefSeq" id="WP_249280573.1">
    <property type="nucleotide sequence ID" value="NZ_JACRSS010000004.1"/>
</dbReference>
<evidence type="ECO:0000256" key="1">
    <source>
        <dbReference type="ARBA" id="ARBA00023002"/>
    </source>
</evidence>
<reference evidence="2" key="1">
    <citation type="submission" date="2020-08" db="EMBL/GenBank/DDBJ databases">
        <title>Genome public.</title>
        <authorList>
            <person name="Liu C."/>
            <person name="Sun Q."/>
        </authorList>
    </citation>
    <scope>NUCLEOTIDE SEQUENCE</scope>
    <source>
        <strain evidence="2">NSJ-63</strain>
    </source>
</reference>